<protein>
    <submittedName>
        <fullName evidence="4">ABC transporter substrate-binding protein</fullName>
    </submittedName>
</protein>
<accession>A0AAE9YTX9</accession>
<name>A0AAE9YTX9_9GAMM</name>
<keyword evidence="5" id="KW-1185">Reference proteome</keyword>
<keyword evidence="2" id="KW-0732">Signal</keyword>
<dbReference type="Proteomes" id="UP000032568">
    <property type="component" value="Chromosome"/>
</dbReference>
<organism evidence="4 5">
    <name type="scientific">Thalassomonas actiniarum</name>
    <dbReference type="NCBI Taxonomy" id="485447"/>
    <lineage>
        <taxon>Bacteria</taxon>
        <taxon>Pseudomonadati</taxon>
        <taxon>Pseudomonadota</taxon>
        <taxon>Gammaproteobacteria</taxon>
        <taxon>Alteromonadales</taxon>
        <taxon>Colwelliaceae</taxon>
        <taxon>Thalassomonas</taxon>
    </lineage>
</organism>
<feature type="domain" description="Leucine-binding protein" evidence="3">
    <location>
        <begin position="57"/>
        <end position="342"/>
    </location>
</feature>
<dbReference type="Gene3D" id="3.40.50.2300">
    <property type="match status" value="2"/>
</dbReference>
<dbReference type="PANTHER" id="PTHR30483">
    <property type="entry name" value="LEUCINE-SPECIFIC-BINDING PROTEIN"/>
    <property type="match status" value="1"/>
</dbReference>
<dbReference type="PANTHER" id="PTHR30483:SF6">
    <property type="entry name" value="PERIPLASMIC BINDING PROTEIN OF ABC TRANSPORTER FOR NATURAL AMINO ACIDS"/>
    <property type="match status" value="1"/>
</dbReference>
<evidence type="ECO:0000259" key="3">
    <source>
        <dbReference type="Pfam" id="PF13458"/>
    </source>
</evidence>
<gene>
    <name evidence="4" type="ORF">SG35_011305</name>
</gene>
<dbReference type="AlphaFoldDB" id="A0AAE9YTX9"/>
<evidence type="ECO:0000256" key="2">
    <source>
        <dbReference type="ARBA" id="ARBA00022729"/>
    </source>
</evidence>
<sequence>MFSSRFIFVSTLLLCGCGGENDDADQPLVLDIVAEQFNEEAINFGSVAARQERLDVCLLAVKQINDLGGILGKELNLVGFVARSTAESTELVQKLVDADIQALEVQFSSRAIAAADITVPEGRLLMASTAQSPSLTDIADKDLIFRFQARTDTIAVALAELAIMRGGSKAALIFNDDDSFGQRLSEQFADAFMALGGEIVATISFPISKASGFDGEIAILASSGADVVLNNILEVGIAANFYNEAVTIDFTRLVHLSGSIAGVEASFLDNLIEPMRISGLEGIQSTRGLQTDENVIFFQTSFLEFFGALPGAFTNGVYDACQVVALAIERAGREHNTDNPDAEMIRDSFRAVLNPPGEVVGAASLQHALDILRNNGEIDFNGTYARQWDENGDLIGRLVFDISTLDGIKVEWVASAQLTVFIESND</sequence>
<comment type="similarity">
    <text evidence="1">Belongs to the leucine-binding protein family.</text>
</comment>
<dbReference type="PROSITE" id="PS51257">
    <property type="entry name" value="PROKAR_LIPOPROTEIN"/>
    <property type="match status" value="1"/>
</dbReference>
<evidence type="ECO:0000313" key="5">
    <source>
        <dbReference type="Proteomes" id="UP000032568"/>
    </source>
</evidence>
<evidence type="ECO:0000313" key="4">
    <source>
        <dbReference type="EMBL" id="WDE01165.1"/>
    </source>
</evidence>
<dbReference type="Pfam" id="PF13458">
    <property type="entry name" value="Peripla_BP_6"/>
    <property type="match status" value="1"/>
</dbReference>
<dbReference type="EMBL" id="CP059735">
    <property type="protein sequence ID" value="WDE01165.1"/>
    <property type="molecule type" value="Genomic_DNA"/>
</dbReference>
<dbReference type="InterPro" id="IPR028082">
    <property type="entry name" value="Peripla_BP_I"/>
</dbReference>
<dbReference type="InterPro" id="IPR051010">
    <property type="entry name" value="BCAA_transport"/>
</dbReference>
<evidence type="ECO:0000256" key="1">
    <source>
        <dbReference type="ARBA" id="ARBA00010062"/>
    </source>
</evidence>
<reference evidence="4 5" key="1">
    <citation type="journal article" date="2015" name="Genome Announc.">
        <title>Draft Genome Sequences of Marine Isolates of Thalassomonas viridans and Thalassomonas actiniarum.</title>
        <authorList>
            <person name="Olonade I."/>
            <person name="van Zyl L.J."/>
            <person name="Trindade M."/>
        </authorList>
    </citation>
    <scope>NUCLEOTIDE SEQUENCE [LARGE SCALE GENOMIC DNA]</scope>
    <source>
        <strain evidence="4 5">A5K-106</strain>
    </source>
</reference>
<dbReference type="KEGG" id="tact:SG35_011305"/>
<proteinExistence type="inferred from homology"/>
<dbReference type="SUPFAM" id="SSF53822">
    <property type="entry name" value="Periplasmic binding protein-like I"/>
    <property type="match status" value="1"/>
</dbReference>
<dbReference type="InterPro" id="IPR028081">
    <property type="entry name" value="Leu-bd"/>
</dbReference>
<dbReference type="RefSeq" id="WP_044831467.1">
    <property type="nucleotide sequence ID" value="NZ_CP059735.1"/>
</dbReference>
<reference evidence="4 5" key="2">
    <citation type="journal article" date="2022" name="Mar. Drugs">
        <title>Bioassay-Guided Fractionation Leads to the Detection of Cholic Acid Generated by the Rare Thalassomonas sp.</title>
        <authorList>
            <person name="Pheiffer F."/>
            <person name="Schneider Y.K."/>
            <person name="Hansen E.H."/>
            <person name="Andersen J.H."/>
            <person name="Isaksson J."/>
            <person name="Busche T."/>
            <person name="R C."/>
            <person name="Kalinowski J."/>
            <person name="Zyl L.V."/>
            <person name="Trindade M."/>
        </authorList>
    </citation>
    <scope>NUCLEOTIDE SEQUENCE [LARGE SCALE GENOMIC DNA]</scope>
    <source>
        <strain evidence="4 5">A5K-106</strain>
    </source>
</reference>